<keyword evidence="4 9" id="KW-1133">Transmembrane helix</keyword>
<sequence length="377" mass="43463">MEGGGGWALPLRLYDDEEDRGGVDDEMPPDKWLEVMIHVINGQRNDSRDYSRPHLRPSVARIYPAFVALYALLVLGGASANIALVFSVFRDRLYKDQTCVYLVNLALADLVKCLFVLPISLTVLLVQNWVFGSFLCYFLPMIQDIPSHVTMQTFVLIALDRHRFLQEPAKPRVPAFVCATGTWLMAICIVLPYPIYTTYIDMERYHPMFAGVGICMVNLADDMQEYVRGLFIAMYVLPLAVNAYLYVKMSRELEDQDGPLAFTLYEARTQRNNHTPYHYREGESQFRFRSPTVNFDLYEAELDMRREKRTQKYLIAMVTVFAICLCPLTVLRIAKLALNETYENSGHFDITFTLFVWIAFLPTITTPVLYASWRMSR</sequence>
<gene>
    <name evidence="11" type="primary">nngr-a12</name>
</gene>
<dbReference type="PRINTS" id="PR00237">
    <property type="entry name" value="GPCRRHODOPSN"/>
</dbReference>
<organism evidence="11">
    <name type="scientific">Nilaparvata lugens</name>
    <name type="common">Brown planthopper</name>
    <dbReference type="NCBI Taxonomy" id="108931"/>
    <lineage>
        <taxon>Eukaryota</taxon>
        <taxon>Metazoa</taxon>
        <taxon>Ecdysozoa</taxon>
        <taxon>Arthropoda</taxon>
        <taxon>Hexapoda</taxon>
        <taxon>Insecta</taxon>
        <taxon>Pterygota</taxon>
        <taxon>Neoptera</taxon>
        <taxon>Paraneoptera</taxon>
        <taxon>Hemiptera</taxon>
        <taxon>Auchenorrhyncha</taxon>
        <taxon>Fulgoroidea</taxon>
        <taxon>Delphacidae</taxon>
        <taxon>Delphacinae</taxon>
        <taxon>Nilaparvata</taxon>
    </lineage>
</organism>
<evidence type="ECO:0000256" key="5">
    <source>
        <dbReference type="ARBA" id="ARBA00023040"/>
    </source>
</evidence>
<feature type="transmembrane region" description="Helical" evidence="9">
    <location>
        <begin position="313"/>
        <end position="334"/>
    </location>
</feature>
<keyword evidence="8" id="KW-0807">Transducer</keyword>
<dbReference type="PROSITE" id="PS50262">
    <property type="entry name" value="G_PROTEIN_RECEP_F1_2"/>
    <property type="match status" value="1"/>
</dbReference>
<keyword evidence="7" id="KW-0675">Receptor</keyword>
<evidence type="ECO:0000256" key="7">
    <source>
        <dbReference type="ARBA" id="ARBA00023170"/>
    </source>
</evidence>
<keyword evidence="5" id="KW-0297">G-protein coupled receptor</keyword>
<evidence type="ECO:0000256" key="2">
    <source>
        <dbReference type="ARBA" id="ARBA00010663"/>
    </source>
</evidence>
<dbReference type="InterPro" id="IPR000276">
    <property type="entry name" value="GPCR_Rhodpsn"/>
</dbReference>
<evidence type="ECO:0000313" key="11">
    <source>
        <dbReference type="EMBL" id="BAO01062.1"/>
    </source>
</evidence>
<proteinExistence type="evidence at transcript level"/>
<reference evidence="11" key="1">
    <citation type="journal article" date="2014" name="Peptides">
        <title>Transcriptome analysis of neuropeptides and G-protein coupled receptors (GPCRs) for neuropeptides in the brown planthopper Nilaparvata lugens.</title>
        <authorList>
            <person name="Tanaka Y."/>
            <person name="Suetsugu Y."/>
            <person name="Yamamoto K."/>
            <person name="Noda H."/>
            <person name="Shinoda T."/>
        </authorList>
    </citation>
    <scope>NUCLEOTIDE SEQUENCE</scope>
</reference>
<evidence type="ECO:0000256" key="6">
    <source>
        <dbReference type="ARBA" id="ARBA00023136"/>
    </source>
</evidence>
<name>U3U8Y5_NILLU</name>
<evidence type="ECO:0000256" key="1">
    <source>
        <dbReference type="ARBA" id="ARBA00004141"/>
    </source>
</evidence>
<protein>
    <submittedName>
        <fullName evidence="11">Neuropeptide GPCR A12</fullName>
    </submittedName>
</protein>
<dbReference type="AlphaFoldDB" id="U3U8Y5"/>
<dbReference type="InterPro" id="IPR017452">
    <property type="entry name" value="GPCR_Rhodpsn_7TM"/>
</dbReference>
<dbReference type="PANTHER" id="PTHR24238:SF69">
    <property type="entry name" value="G-PROTEIN COUPLED RECEPTOR 165"/>
    <property type="match status" value="1"/>
</dbReference>
<dbReference type="Gene3D" id="1.20.1070.10">
    <property type="entry name" value="Rhodopsin 7-helix transmembrane proteins"/>
    <property type="match status" value="1"/>
</dbReference>
<keyword evidence="11" id="KW-0527">Neuropeptide</keyword>
<feature type="transmembrane region" description="Helical" evidence="9">
    <location>
        <begin position="354"/>
        <end position="373"/>
    </location>
</feature>
<dbReference type="EMBL" id="AB817295">
    <property type="protein sequence ID" value="BAO01062.1"/>
    <property type="molecule type" value="mRNA"/>
</dbReference>
<comment type="subcellular location">
    <subcellularLocation>
        <location evidence="1">Membrane</location>
        <topology evidence="1">Multi-pass membrane protein</topology>
    </subcellularLocation>
</comment>
<evidence type="ECO:0000256" key="4">
    <source>
        <dbReference type="ARBA" id="ARBA00022989"/>
    </source>
</evidence>
<dbReference type="PANTHER" id="PTHR24238">
    <property type="entry name" value="G-PROTEIN COUPLED RECEPTOR"/>
    <property type="match status" value="1"/>
</dbReference>
<comment type="similarity">
    <text evidence="2">Belongs to the G-protein coupled receptor 1 family.</text>
</comment>
<accession>U3U8Y5</accession>
<feature type="domain" description="G-protein coupled receptors family 1 profile" evidence="10">
    <location>
        <begin position="80"/>
        <end position="370"/>
    </location>
</feature>
<feature type="transmembrane region" description="Helical" evidence="9">
    <location>
        <begin position="173"/>
        <end position="195"/>
    </location>
</feature>
<evidence type="ECO:0000256" key="8">
    <source>
        <dbReference type="ARBA" id="ARBA00023224"/>
    </source>
</evidence>
<feature type="transmembrane region" description="Helical" evidence="9">
    <location>
        <begin position="145"/>
        <end position="161"/>
    </location>
</feature>
<dbReference type="Pfam" id="PF00001">
    <property type="entry name" value="7tm_1"/>
    <property type="match status" value="1"/>
</dbReference>
<dbReference type="GO" id="GO:0008188">
    <property type="term" value="F:neuropeptide receptor activity"/>
    <property type="evidence" value="ECO:0007669"/>
    <property type="project" value="TreeGrafter"/>
</dbReference>
<evidence type="ECO:0000256" key="9">
    <source>
        <dbReference type="SAM" id="Phobius"/>
    </source>
</evidence>
<dbReference type="SUPFAM" id="SSF81321">
    <property type="entry name" value="Family A G protein-coupled receptor-like"/>
    <property type="match status" value="1"/>
</dbReference>
<keyword evidence="6 9" id="KW-0472">Membrane</keyword>
<feature type="transmembrane region" description="Helical" evidence="9">
    <location>
        <begin position="101"/>
        <end position="125"/>
    </location>
</feature>
<dbReference type="OrthoDB" id="5975336at2759"/>
<dbReference type="GO" id="GO:0005886">
    <property type="term" value="C:plasma membrane"/>
    <property type="evidence" value="ECO:0007669"/>
    <property type="project" value="TreeGrafter"/>
</dbReference>
<evidence type="ECO:0000256" key="3">
    <source>
        <dbReference type="ARBA" id="ARBA00022692"/>
    </source>
</evidence>
<feature type="transmembrane region" description="Helical" evidence="9">
    <location>
        <begin position="226"/>
        <end position="247"/>
    </location>
</feature>
<feature type="transmembrane region" description="Helical" evidence="9">
    <location>
        <begin position="62"/>
        <end position="89"/>
    </location>
</feature>
<keyword evidence="3 9" id="KW-0812">Transmembrane</keyword>
<evidence type="ECO:0000259" key="10">
    <source>
        <dbReference type="PROSITE" id="PS50262"/>
    </source>
</evidence>